<proteinExistence type="predicted"/>
<name>A0A3N1CYJ5_9ACTN</name>
<dbReference type="Proteomes" id="UP000272400">
    <property type="component" value="Unassembled WGS sequence"/>
</dbReference>
<comment type="caution">
    <text evidence="1">The sequence shown here is derived from an EMBL/GenBank/DDBJ whole genome shotgun (WGS) entry which is preliminary data.</text>
</comment>
<accession>A0A3N1CYJ5</accession>
<evidence type="ECO:0000313" key="2">
    <source>
        <dbReference type="Proteomes" id="UP000272400"/>
    </source>
</evidence>
<dbReference type="AlphaFoldDB" id="A0A3N1CYJ5"/>
<sequence>MAAAWRRVDEMAAEFWAEAPRSLVEDPLDARSRYDGVVGVAKTVIASPLANADELTRFCVKVLALYAAADEPPRMSLAVEAPVVREMLIEAGMPEEERALSEAVLWLADYHSRVGHELVMDLDR</sequence>
<evidence type="ECO:0000313" key="1">
    <source>
        <dbReference type="EMBL" id="ROO86357.1"/>
    </source>
</evidence>
<reference evidence="1 2" key="1">
    <citation type="submission" date="2018-11" db="EMBL/GenBank/DDBJ databases">
        <title>Sequencing the genomes of 1000 actinobacteria strains.</title>
        <authorList>
            <person name="Klenk H.-P."/>
        </authorList>
    </citation>
    <scope>NUCLEOTIDE SEQUENCE [LARGE SCALE GENOMIC DNA]</scope>
    <source>
        <strain evidence="1 2">DSM 44254</strain>
    </source>
</reference>
<keyword evidence="2" id="KW-1185">Reference proteome</keyword>
<protein>
    <submittedName>
        <fullName evidence="1">Uncharacterized protein</fullName>
    </submittedName>
</protein>
<gene>
    <name evidence="1" type="ORF">EDD29_3921</name>
</gene>
<organism evidence="1 2">
    <name type="scientific">Actinocorallia herbida</name>
    <dbReference type="NCBI Taxonomy" id="58109"/>
    <lineage>
        <taxon>Bacteria</taxon>
        <taxon>Bacillati</taxon>
        <taxon>Actinomycetota</taxon>
        <taxon>Actinomycetes</taxon>
        <taxon>Streptosporangiales</taxon>
        <taxon>Thermomonosporaceae</taxon>
        <taxon>Actinocorallia</taxon>
    </lineage>
</organism>
<dbReference type="EMBL" id="RJKE01000001">
    <property type="protein sequence ID" value="ROO86357.1"/>
    <property type="molecule type" value="Genomic_DNA"/>
</dbReference>
<dbReference type="RefSeq" id="WP_123665763.1">
    <property type="nucleotide sequence ID" value="NZ_RJKE01000001.1"/>
</dbReference>